<comment type="caution">
    <text evidence="1">The sequence shown here is derived from an EMBL/GenBank/DDBJ whole genome shotgun (WGS) entry which is preliminary data.</text>
</comment>
<sequence length="79" mass="9015">MALPLKHGRKFTTLAQVSQDANYMKVILSKENNGITKPQITHETKLANTIIKTNPFNLLKLQNNIKEVTDIRNKRSKLV</sequence>
<organism evidence="1 2">
    <name type="scientific">Lithocarpus litseifolius</name>
    <dbReference type="NCBI Taxonomy" id="425828"/>
    <lineage>
        <taxon>Eukaryota</taxon>
        <taxon>Viridiplantae</taxon>
        <taxon>Streptophyta</taxon>
        <taxon>Embryophyta</taxon>
        <taxon>Tracheophyta</taxon>
        <taxon>Spermatophyta</taxon>
        <taxon>Magnoliopsida</taxon>
        <taxon>eudicotyledons</taxon>
        <taxon>Gunneridae</taxon>
        <taxon>Pentapetalae</taxon>
        <taxon>rosids</taxon>
        <taxon>fabids</taxon>
        <taxon>Fagales</taxon>
        <taxon>Fagaceae</taxon>
        <taxon>Lithocarpus</taxon>
    </lineage>
</organism>
<gene>
    <name evidence="1" type="ORF">SO802_011809</name>
</gene>
<name>A0AAW2D116_9ROSI</name>
<accession>A0AAW2D116</accession>
<reference evidence="1 2" key="1">
    <citation type="submission" date="2024-01" db="EMBL/GenBank/DDBJ databases">
        <title>A telomere-to-telomere, gap-free genome of sweet tea (Lithocarpus litseifolius).</title>
        <authorList>
            <person name="Zhou J."/>
        </authorList>
    </citation>
    <scope>NUCLEOTIDE SEQUENCE [LARGE SCALE GENOMIC DNA]</scope>
    <source>
        <strain evidence="1">Zhou-2022a</strain>
        <tissue evidence="1">Leaf</tissue>
    </source>
</reference>
<evidence type="ECO:0000313" key="1">
    <source>
        <dbReference type="EMBL" id="KAL0004248.1"/>
    </source>
</evidence>
<dbReference type="EMBL" id="JAZDWU010000004">
    <property type="protein sequence ID" value="KAL0004248.1"/>
    <property type="molecule type" value="Genomic_DNA"/>
</dbReference>
<keyword evidence="2" id="KW-1185">Reference proteome</keyword>
<proteinExistence type="predicted"/>
<dbReference type="Proteomes" id="UP001459277">
    <property type="component" value="Unassembled WGS sequence"/>
</dbReference>
<dbReference type="AlphaFoldDB" id="A0AAW2D116"/>
<protein>
    <submittedName>
        <fullName evidence="1">Uncharacterized protein</fullName>
    </submittedName>
</protein>
<evidence type="ECO:0000313" key="2">
    <source>
        <dbReference type="Proteomes" id="UP001459277"/>
    </source>
</evidence>